<dbReference type="RefSeq" id="WP_185691903.1">
    <property type="nucleotide sequence ID" value="NZ_JACHVA010000046.1"/>
</dbReference>
<dbReference type="SUPFAM" id="SSF69318">
    <property type="entry name" value="Integrin alpha N-terminal domain"/>
    <property type="match status" value="2"/>
</dbReference>
<evidence type="ECO:0000256" key="1">
    <source>
        <dbReference type="ARBA" id="ARBA00022729"/>
    </source>
</evidence>
<name>A0A7X1AWB0_9BACT</name>
<evidence type="ECO:0000313" key="2">
    <source>
        <dbReference type="EMBL" id="MBC2601178.1"/>
    </source>
</evidence>
<protein>
    <submittedName>
        <fullName evidence="2">VCBS repeat-containing protein</fullName>
    </submittedName>
</protein>
<dbReference type="PANTHER" id="PTHR46580">
    <property type="entry name" value="SENSOR KINASE-RELATED"/>
    <property type="match status" value="1"/>
</dbReference>
<dbReference type="Proteomes" id="UP000525652">
    <property type="component" value="Unassembled WGS sequence"/>
</dbReference>
<sequence length="783" mass="85724">MSPRLVVTAVGLGLAGLTLWGGDSPELSGFGPPIVTKLDWDTRSLQVGDINGDGEKDLFLVNNDRGRIDFLLRQTEGEAPPPMGRTVRKNRWEPELEDAFFREENLSTGFPVFAVVGGDFNGDGLVDFAYTGREEPLSIRYQREEGGFEDAVTYDQFSSRPWTSTVKAGDIDGDGRTDLIVLGEEDILLFHQGEEGLADSPDKLRLTADTAYGIDLADINGDGRPDIFYTAGSGARAWRVRLQEESGAFGPEQAFDLKIGSAYVYALRSENLEEPTFAYIAQNSGAINLFAMRERSAESAGFEEARPRIYPVSSGDAPAAYAYGDFDGDGLGELAVADPEESSILLYRQEGGWNFQSPQSFPSLLGISELIAVPREGGKGDDLAVFSSQENFAGLSRMTEEGRFAFPVPFPVEGEIQTLAYGRFAEGGPPQLIGVTKNGRDYNLVVLERGGDHPSGFRLVREESVPNVKRSPGGLVVFDLNDDGQKEILLLAPREAARIFRLAPENEEEADEDEKDVSKESALVEIAGESSVRKSLLNGLDRNQLGYGDVDWDGKDELIVAAQGFARAVGLDADDRFVILDQFNARSSGDVVRIPVLVDVDGDGESELLFYDSEAGVMQRLQRDEKGVLRYRDSADVGWLEARGVLVNQDDSGSSLLVLGSDRFWVLPLLAGEWETVPVSSYETDLLDVSPTELVFSSSETGPPFPVVSVDGQEHVIELLDWSPPDEWASRLHFTVFEQNLHYRGRVGAPEEPREALLDDLTGDGIPDLVILVHDRILIYPGE</sequence>
<dbReference type="PANTHER" id="PTHR46580:SF4">
    <property type="entry name" value="ATP_GTP-BINDING PROTEIN"/>
    <property type="match status" value="1"/>
</dbReference>
<comment type="caution">
    <text evidence="2">The sequence shown here is derived from an EMBL/GenBank/DDBJ whole genome shotgun (WGS) entry which is preliminary data.</text>
</comment>
<dbReference type="InterPro" id="IPR028994">
    <property type="entry name" value="Integrin_alpha_N"/>
</dbReference>
<dbReference type="EMBL" id="JACHVA010000046">
    <property type="protein sequence ID" value="MBC2601178.1"/>
    <property type="molecule type" value="Genomic_DNA"/>
</dbReference>
<dbReference type="Pfam" id="PF13517">
    <property type="entry name" value="FG-GAP_3"/>
    <property type="match status" value="1"/>
</dbReference>
<organism evidence="2 3">
    <name type="scientific">Puniceicoccus vermicola</name>
    <dbReference type="NCBI Taxonomy" id="388746"/>
    <lineage>
        <taxon>Bacteria</taxon>
        <taxon>Pseudomonadati</taxon>
        <taxon>Verrucomicrobiota</taxon>
        <taxon>Opitutia</taxon>
        <taxon>Puniceicoccales</taxon>
        <taxon>Puniceicoccaceae</taxon>
        <taxon>Puniceicoccus</taxon>
    </lineage>
</organism>
<dbReference type="Gene3D" id="2.130.10.130">
    <property type="entry name" value="Integrin alpha, N-terminal"/>
    <property type="match status" value="2"/>
</dbReference>
<keyword evidence="3" id="KW-1185">Reference proteome</keyword>
<proteinExistence type="predicted"/>
<evidence type="ECO:0000313" key="3">
    <source>
        <dbReference type="Proteomes" id="UP000525652"/>
    </source>
</evidence>
<accession>A0A7X1AWB0</accession>
<dbReference type="AlphaFoldDB" id="A0A7X1AWB0"/>
<gene>
    <name evidence="2" type="ORF">H5P30_05255</name>
</gene>
<dbReference type="InterPro" id="IPR013517">
    <property type="entry name" value="FG-GAP"/>
</dbReference>
<reference evidence="2 3" key="1">
    <citation type="submission" date="2020-07" db="EMBL/GenBank/DDBJ databases">
        <authorList>
            <person name="Feng X."/>
        </authorList>
    </citation>
    <scope>NUCLEOTIDE SEQUENCE [LARGE SCALE GENOMIC DNA]</scope>
    <source>
        <strain evidence="2 3">JCM14086</strain>
    </source>
</reference>
<keyword evidence="1" id="KW-0732">Signal</keyword>